<dbReference type="PANTHER" id="PTHR38705:SF1">
    <property type="entry name" value="PROTEIN RDS1"/>
    <property type="match status" value="1"/>
</dbReference>
<accession>A0A9P4K389</accession>
<evidence type="ECO:0000313" key="1">
    <source>
        <dbReference type="EMBL" id="KAF2261096.1"/>
    </source>
</evidence>
<proteinExistence type="predicted"/>
<gene>
    <name evidence="1" type="ORF">CC78DRAFT_619689</name>
</gene>
<reference evidence="2" key="1">
    <citation type="journal article" date="2020" name="Stud. Mycol.">
        <title>101 Dothideomycetes genomes: A test case for predicting lifestyles and emergence of pathogens.</title>
        <authorList>
            <person name="Haridas S."/>
            <person name="Albert R."/>
            <person name="Binder M."/>
            <person name="Bloem J."/>
            <person name="LaButti K."/>
            <person name="Salamov A."/>
            <person name="Andreopoulos B."/>
            <person name="Baker S."/>
            <person name="Barry K."/>
            <person name="Bills G."/>
            <person name="Bluhm B."/>
            <person name="Cannon C."/>
            <person name="Castanera R."/>
            <person name="Culley D."/>
            <person name="Daum C."/>
            <person name="Ezra D."/>
            <person name="Gonzalez J."/>
            <person name="Henrissat B."/>
            <person name="Kuo A."/>
            <person name="Liang C."/>
            <person name="Lipzen A."/>
            <person name="Lutzoni F."/>
            <person name="Magnuson J."/>
            <person name="Mondo S."/>
            <person name="Nolan M."/>
            <person name="Ohm R."/>
            <person name="Pangilinan J."/>
            <person name="Park H.-J."/>
            <person name="Ramirez L."/>
            <person name="Alfaro M."/>
            <person name="Sun H."/>
            <person name="Tritt A."/>
            <person name="Yoshinaga Y."/>
            <person name="Zwiers L.-H."/>
            <person name="Turgeon B."/>
            <person name="Goodwin S."/>
            <person name="Spatafora J."/>
            <person name="Crous P."/>
            <person name="Grigoriev I."/>
        </authorList>
    </citation>
    <scope>NUCLEOTIDE SEQUENCE [LARGE SCALE GENOMIC DNA]</scope>
    <source>
        <strain evidence="2">CBS 304.66</strain>
    </source>
</reference>
<evidence type="ECO:0000313" key="2">
    <source>
        <dbReference type="Proteomes" id="UP000800093"/>
    </source>
</evidence>
<keyword evidence="2" id="KW-1185">Reference proteome</keyword>
<dbReference type="PANTHER" id="PTHR38705">
    <property type="entry name" value="PROTEIN RDS1"/>
    <property type="match status" value="1"/>
</dbReference>
<organism evidence="1 2">
    <name type="scientific">Lojkania enalia</name>
    <dbReference type="NCBI Taxonomy" id="147567"/>
    <lineage>
        <taxon>Eukaryota</taxon>
        <taxon>Fungi</taxon>
        <taxon>Dikarya</taxon>
        <taxon>Ascomycota</taxon>
        <taxon>Pezizomycotina</taxon>
        <taxon>Dothideomycetes</taxon>
        <taxon>Pleosporomycetidae</taxon>
        <taxon>Pleosporales</taxon>
        <taxon>Pleosporales incertae sedis</taxon>
        <taxon>Lojkania</taxon>
    </lineage>
</organism>
<dbReference type="AlphaFoldDB" id="A0A9P4K389"/>
<comment type="caution">
    <text evidence="1">The sequence shown here is derived from an EMBL/GenBank/DDBJ whole genome shotgun (WGS) entry which is preliminary data.</text>
</comment>
<dbReference type="InterPro" id="IPR039254">
    <property type="entry name" value="Rds1"/>
</dbReference>
<dbReference type="Proteomes" id="UP000800093">
    <property type="component" value="Unassembled WGS sequence"/>
</dbReference>
<name>A0A9P4K389_9PLEO</name>
<protein>
    <recommendedName>
        <fullName evidence="3">Ferritin-like domain-containing protein</fullName>
    </recommendedName>
</protein>
<dbReference type="EMBL" id="ML986665">
    <property type="protein sequence ID" value="KAF2261096.1"/>
    <property type="molecule type" value="Genomic_DNA"/>
</dbReference>
<dbReference type="Pfam" id="PF13668">
    <property type="entry name" value="Ferritin_2"/>
    <property type="match status" value="1"/>
</dbReference>
<evidence type="ECO:0008006" key="3">
    <source>
        <dbReference type="Google" id="ProtNLM"/>
    </source>
</evidence>
<sequence length="317" mass="34064">MYFLTDISALLYASSFTVGAIAAAAPLYSETINKAGGGPLNSVVLTAISAGAIKELQLAYFLENMEASFFNAGLRNLTDKIAAQEEVHLSSIASVLKSYNKTLIPPCNYSFPVNTTEEFLELAHTITSVGIGATIGLNERLTITDPLLVKSISSILTVESRHDAFFRHIRGAVPNPAPFDTGISNIWAYNLAFSFIQPGSCSVEVPIPILPRLAVSQLPRTLYTNSIESNDQREFTWDPMQTPFVTEGSKQLFIGWVSQLNKPVYTPLNITAKGKGTANVLRGLNGVVFAAVTVQQLDDANNLAPATLAGPVAILLS</sequence>
<dbReference type="OrthoDB" id="1001765at2759"/>